<dbReference type="PANTHER" id="PTHR40094">
    <property type="entry name" value="ALPHA-2-MACROGLOBULIN HOMOLOG"/>
    <property type="match status" value="1"/>
</dbReference>
<dbReference type="PIRSF" id="PIRSF038980">
    <property type="entry name" value="A2M_bac"/>
    <property type="match status" value="1"/>
</dbReference>
<dbReference type="InterPro" id="IPR049120">
    <property type="entry name" value="A2M_bMG2"/>
</dbReference>
<evidence type="ECO:0000259" key="5">
    <source>
        <dbReference type="SMART" id="SM01359"/>
    </source>
</evidence>
<feature type="signal peptide" evidence="4">
    <location>
        <begin position="1"/>
        <end position="24"/>
    </location>
</feature>
<protein>
    <recommendedName>
        <fullName evidence="3">Alpha-2-macroglobulin</fullName>
    </recommendedName>
</protein>
<keyword evidence="3" id="KW-0646">Protease inhibitor</keyword>
<keyword evidence="3" id="KW-1003">Cell membrane</keyword>
<dbReference type="SMART" id="SM01359">
    <property type="entry name" value="A2M_N_2"/>
    <property type="match status" value="1"/>
</dbReference>
<keyword evidence="8" id="KW-1185">Reference proteome</keyword>
<dbReference type="InterPro" id="IPR041462">
    <property type="entry name" value="Bact_A2M_MG6"/>
</dbReference>
<keyword evidence="2 4" id="KW-0732">Signal</keyword>
<dbReference type="InterPro" id="IPR021868">
    <property type="entry name" value="Alpha_2_Macroglob_MG3"/>
</dbReference>
<sequence>MTATATSPRRRLALLLFAAVFTLAACDRSEPRLPQAQGTPAAQAAEKPAAVHGFGLVAAVPQQYQGQLALSLEFSQPLVGAQAFDELITVKDAKGGVVSGSWALDEDGKTLRFPYVQANQTYTVAIGAALAAVDGKNLPEALRRDVFTGPLEPAVGFASQGSVLPARDSRGIPVVSVNVKEVDVEFLRVRDKELSRFFAGYQGSERRSSYDLDASGWWQRKGAPLTSIADSVYANRFVLGGKENERTLTYLPIQNLPELAEPGLYFAVMKRAGTFQGEWETSFFFVSDIGLHTRAYKEQLFVHTASLKSGAALAGVELSIVDAKGESVLKAATDADGNALLNYRLAADQVLVARSGKDVSLLPFNQPALDLSDFAVAGRRQEWFDVFAWSGRDLYRPGETVRVAALLRDGDGKPIPPQPVFLTLKQPSGQQWSQTKLEPRELGYLEWSQSLPADAPTGRWQVEFRLDPAAKEANQALSLRIEEFLPERLKLDLRSKQERLRPGDKLALTVQGDYLYGAPAAGNRFSATLSLANDAHPLDSHKDFFFGDPTLELPKDARDVVDATLDAAGRLESTLDVLGELKPQAPIAALLSGSVYESGGRSVTRTLRRTVWPADALVGVRPLFDPRDGANANSRVGFELIRADANGELLAASGLKLSLVRENRDYHWTYDKASGWRFDYTRSFVTVESRDLATTAGQALKLDVPVEWGSYRIEVLDPATGLTLRYPFTAGWSWDDENRGKEARPDKIKLALDKERYRAGDTLKVTVTAPQAGSGLLLVESDKLLYTKPIEVKDAAVFEIPVTPEWERHDVYLSALVLRGGSAASKVTPARAVGVAHVRMDREERRIAVELTAPAQAKPDTPLPVEVKAPALAGKTAYVTVSAVDLGILNITRFARPDAAAWFFGQRRLGVDAYDLYGRLIESFDGALARLRWGGDMAPVALPQSRRPTAKVQTVDLFSGAVKLDAQGHARLELPVPDFNGSLRVSGLVFGEDRYGGAETETVVRAPLVAEVSTPRVLAPGDTASLTLDVSNFSGSERELRLRLEADAPLRIAEAQRTQKLADGEKRTLQFQLSADEGMGVGRFRLQVEAGDIALQRRYEIAVRPAWPAVLRSSPQVLPPGAGLGLGTGAMEGLIADSVNASLSVSALPPLPFASSLRGLLGYPYGCVEQVASRGYGVLLLDADNARNLGITPLDEAQRQRLIGEALSRISSLQVPSGHFSTWSGEGSADTFLTPYLTEFLLDAQEAGFAVPDNVLQKALKRLSDDLLSGGHYYYSYDQADHLRFADQAWSAYVLARVQRAPLGTLRTLYDTERSKSLTALPLFHLGLALSLQGDAARGDKALAEAFAHQDQRPQWLGDYGSELRDAALMVALSHQFKRARPEFDERVIALGRELAARRRDNGLRWLSTQEQSAIARLGKQLVRDGAAKVGGSVSLGGTTTALEPAVIWSRSFDAAALRAGVRVTPNAGAPLYVSEDVAGVPRTPPPADERHVAIKRQWYALDGTPWEGGALKEGQGLIVGISLQAKEEMRDALLTDLLPGGLEIENFNLTDARQWADIVIDGVNLSERSYAAELRHEEFRDDRYVAALHLRKGQTAHVFYLLRAVSPGDYRVPPTTVEDMYRPEIRGIGKATPERVTVVAPQ</sequence>
<evidence type="ECO:0000256" key="1">
    <source>
        <dbReference type="ARBA" id="ARBA00010556"/>
    </source>
</evidence>
<comment type="caution">
    <text evidence="7">The sequence shown here is derived from an EMBL/GenBank/DDBJ whole genome shotgun (WGS) entry which is preliminary data.</text>
</comment>
<dbReference type="Pfam" id="PF17970">
    <property type="entry name" value="bMG1"/>
    <property type="match status" value="1"/>
</dbReference>
<dbReference type="Pfam" id="PF17972">
    <property type="entry name" value="bMG5"/>
    <property type="match status" value="1"/>
</dbReference>
<keyword evidence="3" id="KW-0472">Membrane</keyword>
<dbReference type="EMBL" id="JANFQO010000009">
    <property type="protein sequence ID" value="MCQ4165368.1"/>
    <property type="molecule type" value="Genomic_DNA"/>
</dbReference>
<dbReference type="InterPro" id="IPR051802">
    <property type="entry name" value="YfhM-like"/>
</dbReference>
<dbReference type="InterPro" id="IPR011625">
    <property type="entry name" value="A2M_N_BRD"/>
</dbReference>
<name>A0ABT1QSU2_9GAMM</name>
<dbReference type="PANTHER" id="PTHR40094:SF1">
    <property type="entry name" value="UBIQUITIN DOMAIN-CONTAINING PROTEIN"/>
    <property type="match status" value="1"/>
</dbReference>
<dbReference type="InterPro" id="IPR040639">
    <property type="entry name" value="A2MG_MG1"/>
</dbReference>
<dbReference type="InterPro" id="IPR008930">
    <property type="entry name" value="Terpenoid_cyclase/PrenylTrfase"/>
</dbReference>
<dbReference type="Pfam" id="PF01835">
    <property type="entry name" value="MG2"/>
    <property type="match status" value="1"/>
</dbReference>
<dbReference type="Pfam" id="PF17962">
    <property type="entry name" value="bMG6"/>
    <property type="match status" value="1"/>
</dbReference>
<dbReference type="Gene3D" id="2.60.40.1930">
    <property type="match status" value="1"/>
</dbReference>
<evidence type="ECO:0000256" key="3">
    <source>
        <dbReference type="PIRNR" id="PIRNR038980"/>
    </source>
</evidence>
<feature type="chain" id="PRO_5046781130" description="Alpha-2-macroglobulin" evidence="4">
    <location>
        <begin position="25"/>
        <end position="1643"/>
    </location>
</feature>
<feature type="domain" description="Alpha-2-macroglobulin bait region" evidence="5">
    <location>
        <begin position="748"/>
        <end position="891"/>
    </location>
</feature>
<dbReference type="Gene3D" id="1.50.10.20">
    <property type="match status" value="1"/>
</dbReference>
<gene>
    <name evidence="7" type="ORF">NM961_11670</name>
</gene>
<evidence type="ECO:0000313" key="7">
    <source>
        <dbReference type="EMBL" id="MCQ4165368.1"/>
    </source>
</evidence>
<dbReference type="InterPro" id="IPR041246">
    <property type="entry name" value="Bact_MG10"/>
</dbReference>
<evidence type="ECO:0000313" key="8">
    <source>
        <dbReference type="Proteomes" id="UP001165498"/>
    </source>
</evidence>
<proteinExistence type="inferred from homology"/>
<accession>A0ABT1QSU2</accession>
<organism evidence="7 8">
    <name type="scientific">Tahibacter harae</name>
    <dbReference type="NCBI Taxonomy" id="2963937"/>
    <lineage>
        <taxon>Bacteria</taxon>
        <taxon>Pseudomonadati</taxon>
        <taxon>Pseudomonadota</taxon>
        <taxon>Gammaproteobacteria</taxon>
        <taxon>Lysobacterales</taxon>
        <taxon>Rhodanobacteraceae</taxon>
        <taxon>Tahibacter</taxon>
    </lineage>
</organism>
<dbReference type="InterPro" id="IPR026284">
    <property type="entry name" value="A2MG_proteobact"/>
</dbReference>
<dbReference type="InterPro" id="IPR001599">
    <property type="entry name" value="Macroglobln_a2"/>
</dbReference>
<dbReference type="SMART" id="SM01360">
    <property type="entry name" value="A2M"/>
    <property type="match status" value="1"/>
</dbReference>
<dbReference type="InterPro" id="IPR002890">
    <property type="entry name" value="MG2"/>
</dbReference>
<dbReference type="Pfam" id="PF07703">
    <property type="entry name" value="A2M_BRD"/>
    <property type="match status" value="1"/>
</dbReference>
<comment type="similarity">
    <text evidence="1">Belongs to the protease inhibitor I39 (alpha-2-macroglobulin) family. Bacterial alpha-2-macroglobulin subfamily.</text>
</comment>
<dbReference type="SUPFAM" id="SSF48239">
    <property type="entry name" value="Terpenoid cyclases/Protein prenyltransferases"/>
    <property type="match status" value="1"/>
</dbReference>
<dbReference type="RefSeq" id="WP_255914525.1">
    <property type="nucleotide sequence ID" value="NZ_JANFQO010000009.1"/>
</dbReference>
<dbReference type="Pfam" id="PF17973">
    <property type="entry name" value="bMG10"/>
    <property type="match status" value="1"/>
</dbReference>
<evidence type="ECO:0000256" key="4">
    <source>
        <dbReference type="SAM" id="SignalP"/>
    </source>
</evidence>
<dbReference type="CDD" id="cd02891">
    <property type="entry name" value="A2M_like"/>
    <property type="match status" value="1"/>
</dbReference>
<reference evidence="7" key="1">
    <citation type="submission" date="2022-07" db="EMBL/GenBank/DDBJ databases">
        <title>Tahibacter sp., a new gammaproteobacterium isolated from the silt sample collected at pig farm.</title>
        <authorList>
            <person name="Chen H."/>
        </authorList>
    </citation>
    <scope>NUCLEOTIDE SEQUENCE</scope>
    <source>
        <strain evidence="7">P2K</strain>
    </source>
</reference>
<dbReference type="Pfam" id="PF11974">
    <property type="entry name" value="bMG3"/>
    <property type="match status" value="1"/>
</dbReference>
<dbReference type="Proteomes" id="UP001165498">
    <property type="component" value="Unassembled WGS sequence"/>
</dbReference>
<dbReference type="Pfam" id="PF00207">
    <property type="entry name" value="A2M"/>
    <property type="match status" value="1"/>
</dbReference>
<dbReference type="Pfam" id="PF21142">
    <property type="entry name" value="A2M_bMG2"/>
    <property type="match status" value="1"/>
</dbReference>
<comment type="function">
    <text evidence="3">Protects the bacterial cell from host peptidases.</text>
</comment>
<evidence type="ECO:0000256" key="2">
    <source>
        <dbReference type="ARBA" id="ARBA00022729"/>
    </source>
</evidence>
<evidence type="ECO:0000259" key="6">
    <source>
        <dbReference type="SMART" id="SM01360"/>
    </source>
</evidence>
<feature type="domain" description="Alpha-2-macroglobulin" evidence="6">
    <location>
        <begin position="955"/>
        <end position="1044"/>
    </location>
</feature>
<dbReference type="InterPro" id="IPR041203">
    <property type="entry name" value="Bact_A2M_MG5"/>
</dbReference>